<evidence type="ECO:0000256" key="1">
    <source>
        <dbReference type="SAM" id="MobiDB-lite"/>
    </source>
</evidence>
<evidence type="ECO:0000313" key="2">
    <source>
        <dbReference type="EMBL" id="MBX62606.1"/>
    </source>
</evidence>
<accession>A0A2P2Q6K1</accession>
<organism evidence="2">
    <name type="scientific">Rhizophora mucronata</name>
    <name type="common">Asiatic mangrove</name>
    <dbReference type="NCBI Taxonomy" id="61149"/>
    <lineage>
        <taxon>Eukaryota</taxon>
        <taxon>Viridiplantae</taxon>
        <taxon>Streptophyta</taxon>
        <taxon>Embryophyta</taxon>
        <taxon>Tracheophyta</taxon>
        <taxon>Spermatophyta</taxon>
        <taxon>Magnoliopsida</taxon>
        <taxon>eudicotyledons</taxon>
        <taxon>Gunneridae</taxon>
        <taxon>Pentapetalae</taxon>
        <taxon>rosids</taxon>
        <taxon>fabids</taxon>
        <taxon>Malpighiales</taxon>
        <taxon>Rhizophoraceae</taxon>
        <taxon>Rhizophora</taxon>
    </lineage>
</organism>
<feature type="compositionally biased region" description="Polar residues" evidence="1">
    <location>
        <begin position="1"/>
        <end position="13"/>
    </location>
</feature>
<protein>
    <submittedName>
        <fullName evidence="2">Uncharacterized protein</fullName>
    </submittedName>
</protein>
<proteinExistence type="predicted"/>
<name>A0A2P2Q6K1_RHIMU</name>
<reference evidence="2" key="1">
    <citation type="submission" date="2018-02" db="EMBL/GenBank/DDBJ databases">
        <title>Rhizophora mucronata_Transcriptome.</title>
        <authorList>
            <person name="Meera S.P."/>
            <person name="Sreeshan A."/>
            <person name="Augustine A."/>
        </authorList>
    </citation>
    <scope>NUCLEOTIDE SEQUENCE</scope>
    <source>
        <tissue evidence="2">Leaf</tissue>
    </source>
</reference>
<dbReference type="EMBL" id="GGEC01082122">
    <property type="protein sequence ID" value="MBX62606.1"/>
    <property type="molecule type" value="Transcribed_RNA"/>
</dbReference>
<sequence length="56" mass="6607">MITEMKNLQTTPKPQHPRMRGKNRPTYPTSILTSHTKAKDTYHVYEDYSLPTTSWQ</sequence>
<dbReference type="AlphaFoldDB" id="A0A2P2Q6K1"/>
<feature type="region of interest" description="Disordered" evidence="1">
    <location>
        <begin position="1"/>
        <end position="34"/>
    </location>
</feature>